<keyword evidence="1" id="KW-0500">Molybdenum</keyword>
<evidence type="ECO:0000259" key="3">
    <source>
        <dbReference type="SMART" id="SM01008"/>
    </source>
</evidence>
<dbReference type="RefSeq" id="WP_010865917.1">
    <property type="nucleotide sequence ID" value="NC_000854.2"/>
</dbReference>
<dbReference type="STRING" id="272557.APE_0708.1"/>
<dbReference type="PANTHER" id="PTHR11908">
    <property type="entry name" value="XANTHINE DEHYDROGENASE"/>
    <property type="match status" value="1"/>
</dbReference>
<dbReference type="Pfam" id="PF02738">
    <property type="entry name" value="MoCoBD_1"/>
    <property type="match status" value="1"/>
</dbReference>
<dbReference type="InterPro" id="IPR008274">
    <property type="entry name" value="AldOxase/xan_DH_MoCoBD1"/>
</dbReference>
<dbReference type="PANTHER" id="PTHR11908:SF132">
    <property type="entry name" value="ALDEHYDE OXIDASE 1-RELATED"/>
    <property type="match status" value="1"/>
</dbReference>
<dbReference type="GO" id="GO:0016491">
    <property type="term" value="F:oxidoreductase activity"/>
    <property type="evidence" value="ECO:0007669"/>
    <property type="project" value="UniProtKB-KW"/>
</dbReference>
<dbReference type="InterPro" id="IPR053554">
    <property type="entry name" value="Glyceraldehyde_dh-related"/>
</dbReference>
<reference evidence="4 5" key="1">
    <citation type="journal article" date="1999" name="DNA Res.">
        <title>Complete genome sequence of an aerobic hyper-thermophilic crenarchaeon, Aeropyrum pernix K1.</title>
        <authorList>
            <person name="Kawarabayasi Y."/>
            <person name="Hino Y."/>
            <person name="Horikawa H."/>
            <person name="Yamazaki S."/>
            <person name="Haikawa Y."/>
            <person name="Jin-no K."/>
            <person name="Takahashi M."/>
            <person name="Sekine M."/>
            <person name="Baba S."/>
            <person name="Ankai A."/>
            <person name="Kosugi H."/>
            <person name="Hosoyama A."/>
            <person name="Fukui S."/>
            <person name="Nagai Y."/>
            <person name="Nishijima K."/>
            <person name="Nakazawa H."/>
            <person name="Takamiya M."/>
            <person name="Masuda S."/>
            <person name="Funahashi T."/>
            <person name="Tanaka T."/>
            <person name="Kudoh Y."/>
            <person name="Yamazaki J."/>
            <person name="Kushida N."/>
            <person name="Oguchi A."/>
            <person name="Aoki K."/>
            <person name="Kubota K."/>
            <person name="Nakamura Y."/>
            <person name="Nomura N."/>
            <person name="Sako Y."/>
            <person name="Kikuchi H."/>
        </authorList>
    </citation>
    <scope>NUCLEOTIDE SEQUENCE [LARGE SCALE GENOMIC DNA]</scope>
    <source>
        <strain evidence="5">ATCC 700893 / DSM 11879 / JCM 9820 / NBRC 100138 / K1</strain>
    </source>
</reference>
<dbReference type="Pfam" id="PF20256">
    <property type="entry name" value="MoCoBD_2"/>
    <property type="match status" value="1"/>
</dbReference>
<dbReference type="EMBL" id="BA000002">
    <property type="protein sequence ID" value="BAA79684.2"/>
    <property type="molecule type" value="Genomic_DNA"/>
</dbReference>
<dbReference type="InterPro" id="IPR000674">
    <property type="entry name" value="Ald_Oxase/Xan_DH_a/b"/>
</dbReference>
<dbReference type="Proteomes" id="UP000002518">
    <property type="component" value="Chromosome"/>
</dbReference>
<dbReference type="Pfam" id="PF01315">
    <property type="entry name" value="Ald_Xan_dh_C"/>
    <property type="match status" value="1"/>
</dbReference>
<dbReference type="SUPFAM" id="SSF56003">
    <property type="entry name" value="Molybdenum cofactor-binding domain"/>
    <property type="match status" value="1"/>
</dbReference>
<dbReference type="KEGG" id="ape:APE_0708.1"/>
<dbReference type="NCBIfam" id="NF041018">
    <property type="entry name" value="glyceraldDH_alpha"/>
    <property type="match status" value="1"/>
</dbReference>
<dbReference type="SMART" id="SM01008">
    <property type="entry name" value="Ald_Xan_dh_C"/>
    <property type="match status" value="1"/>
</dbReference>
<dbReference type="GeneID" id="1444837"/>
<dbReference type="EnsemblBacteria" id="BAA79684">
    <property type="protein sequence ID" value="BAA79684"/>
    <property type="gene ID" value="APE_0708.1"/>
</dbReference>
<protein>
    <submittedName>
        <fullName evidence="4">Aldehyde dehydrogenase, large subunit</fullName>
    </submittedName>
</protein>
<gene>
    <name evidence="4" type="ordered locus">APE_0708.1</name>
</gene>
<evidence type="ECO:0000313" key="4">
    <source>
        <dbReference type="EMBL" id="BAA79684.2"/>
    </source>
</evidence>
<dbReference type="GO" id="GO:0005506">
    <property type="term" value="F:iron ion binding"/>
    <property type="evidence" value="ECO:0007669"/>
    <property type="project" value="InterPro"/>
</dbReference>
<organism evidence="4 5">
    <name type="scientific">Aeropyrum pernix (strain ATCC 700893 / DSM 11879 / JCM 9820 / NBRC 100138 / K1)</name>
    <dbReference type="NCBI Taxonomy" id="272557"/>
    <lineage>
        <taxon>Archaea</taxon>
        <taxon>Thermoproteota</taxon>
        <taxon>Thermoprotei</taxon>
        <taxon>Desulfurococcales</taxon>
        <taxon>Desulfurococcaceae</taxon>
        <taxon>Aeropyrum</taxon>
    </lineage>
</organism>
<dbReference type="eggNOG" id="arCOG01167">
    <property type="taxonomic scope" value="Archaea"/>
</dbReference>
<dbReference type="AlphaFoldDB" id="Q9YE62"/>
<evidence type="ECO:0000256" key="2">
    <source>
        <dbReference type="ARBA" id="ARBA00023002"/>
    </source>
</evidence>
<dbReference type="InterPro" id="IPR037165">
    <property type="entry name" value="AldOxase/xan_DH_Mopterin-bd_sf"/>
</dbReference>
<evidence type="ECO:0000256" key="1">
    <source>
        <dbReference type="ARBA" id="ARBA00022505"/>
    </source>
</evidence>
<dbReference type="PATRIC" id="fig|272557.25.peg.506"/>
<dbReference type="SUPFAM" id="SSF54665">
    <property type="entry name" value="CO dehydrogenase molybdoprotein N-domain-like"/>
    <property type="match status" value="1"/>
</dbReference>
<dbReference type="Gene3D" id="3.90.1170.50">
    <property type="entry name" value="Aldehyde oxidase/xanthine dehydrogenase, a/b hammerhead"/>
    <property type="match status" value="1"/>
</dbReference>
<dbReference type="InterPro" id="IPR036856">
    <property type="entry name" value="Ald_Oxase/Xan_DH_a/b_sf"/>
</dbReference>
<dbReference type="Gene3D" id="3.30.365.10">
    <property type="entry name" value="Aldehyde oxidase/xanthine dehydrogenase, molybdopterin binding domain"/>
    <property type="match status" value="4"/>
</dbReference>
<evidence type="ECO:0000313" key="5">
    <source>
        <dbReference type="Proteomes" id="UP000002518"/>
    </source>
</evidence>
<dbReference type="InterPro" id="IPR046867">
    <property type="entry name" value="AldOxase/xan_DH_MoCoBD2"/>
</dbReference>
<proteinExistence type="predicted"/>
<dbReference type="InterPro" id="IPR016208">
    <property type="entry name" value="Ald_Oxase/xanthine_DH-like"/>
</dbReference>
<keyword evidence="5" id="KW-1185">Reference proteome</keyword>
<dbReference type="PIR" id="D72660">
    <property type="entry name" value="D72660"/>
</dbReference>
<accession>Q9YE62</accession>
<keyword evidence="2" id="KW-0560">Oxidoreductase</keyword>
<sequence>MHLSRWIGWRYVGRRVKRVEDYRLLTGRGRYVDDVRLEGMLYAAFARSEYPHAVVRKVDLSDALKAPGVVAAFSYSDLEGSLKPWTFDAPSSPMYPLARDRVRYYGEPVAVVVASDPYQAADAVELVSVDYEPLEPVVDPLKAMEPGAPRVHDEAERNIAYSRRLSCGDVEKAFREAAVVVEDTLWVARKYAASLEPRGVAASYDGSTLTVWVSTQTPHDHRDELLEKIVPPPSDVRVIQPDVGGAFGAKIEVYPEEVVVPYLAMRLGRPVKWYPSRREDMVATTHGRDIRAELALAASRDGRILGVRGRIIGDVGAYPLGIFLPLIAGRILPGPYDIRSGDVEVLAVYTNKTPLAAYRGAGRPEGIFFMERMVDLLADELGMDPAELRLRNMVKPEAMPYRNCFGWQYDSGDYPGTLKRGLKLLRLRELESWVEEERRKGRLLGLGYAFYVEITSGGPFETAKVSLERGGTVSIVVGSTPTGQGDATGFAQIAADILGVGVERVRVRWGDTGLIGEGVGTFGSRTITVGGGAVIEAVSELVERLRPKAAEMLGVDPGRVEYRPGEFYVVDSPEDFVGLWDVVEQLYRELGEKAGEVLSAYAKYDPKKPVYPYGLHAAVVEIDPETGVPRVVEYRALDDVGRIVNPMLLEGQLVGGIVQGIGDTLYEEMVYTGDGYPATLSLSDYGVPTALEYPEVVELHFQETPTHHPHGTRGVGEIGTIAAPPAVARAVEDAVRRYTGRGGFRVRRLPVKPEDILAALAAEG</sequence>
<feature type="domain" description="Aldehyde oxidase/xanthine dehydrogenase a/b hammerhead" evidence="3">
    <location>
        <begin position="26"/>
        <end position="135"/>
    </location>
</feature>
<name>Q9YE62_AERPE</name>